<evidence type="ECO:0000256" key="5">
    <source>
        <dbReference type="ARBA" id="ARBA00022692"/>
    </source>
</evidence>
<evidence type="ECO:0008006" key="11">
    <source>
        <dbReference type="Google" id="ProtNLM"/>
    </source>
</evidence>
<evidence type="ECO:0000256" key="8">
    <source>
        <dbReference type="SAM" id="Phobius"/>
    </source>
</evidence>
<feature type="transmembrane region" description="Helical" evidence="8">
    <location>
        <begin position="217"/>
        <end position="238"/>
    </location>
</feature>
<keyword evidence="10" id="KW-1185">Reference proteome</keyword>
<feature type="transmembrane region" description="Helical" evidence="8">
    <location>
        <begin position="62"/>
        <end position="80"/>
    </location>
</feature>
<feature type="transmembrane region" description="Helical" evidence="8">
    <location>
        <begin position="278"/>
        <end position="297"/>
    </location>
</feature>
<keyword evidence="5 8" id="KW-0812">Transmembrane</keyword>
<sequence>MLIIYQAILPVTLIYFIGFAGQKMLKLDVKSISAASIYLMMPALIFRTFYESRIDKDYFYTIAYALFLSYAIIFLVKMIARFKKYDESVTSGLILSTAFMNNGNLGAPLILFAFGEKAFNYAVPIMVFHTIIMCTVGIYYAAKGRADIKGSLLAVVKMPIVYVLIAALVLQRLGIIIPKNIYNLVDMLADASIVVIMLALGMQLAEIKIKNPDWGKIALGTVVRLLVSPLIAVVFVLVVPVGPLLGQVMIVQAAMPAAAITTMYALQFDSQPELVTSINLVSTLISMITLSILLILIG</sequence>
<comment type="subcellular location">
    <subcellularLocation>
        <location evidence="1">Cell membrane</location>
        <topology evidence="1">Multi-pass membrane protein</topology>
    </subcellularLocation>
</comment>
<dbReference type="OrthoDB" id="148377at2"/>
<comment type="similarity">
    <text evidence="2">Belongs to the auxin efflux carrier (TC 2.A.69) family.</text>
</comment>
<name>A0A1I2P994_9FIRM</name>
<protein>
    <recommendedName>
        <fullName evidence="11">Transporter</fullName>
    </recommendedName>
</protein>
<proteinExistence type="inferred from homology"/>
<dbReference type="EMBL" id="FOOX01000002">
    <property type="protein sequence ID" value="SFG10021.1"/>
    <property type="molecule type" value="Genomic_DNA"/>
</dbReference>
<dbReference type="InterPro" id="IPR004776">
    <property type="entry name" value="Mem_transp_PIN-like"/>
</dbReference>
<feature type="transmembrane region" description="Helical" evidence="8">
    <location>
        <begin position="121"/>
        <end position="142"/>
    </location>
</feature>
<dbReference type="InterPro" id="IPR038770">
    <property type="entry name" value="Na+/solute_symporter_sf"/>
</dbReference>
<keyword evidence="4" id="KW-1003">Cell membrane</keyword>
<feature type="transmembrane region" description="Helical" evidence="8">
    <location>
        <begin position="154"/>
        <end position="175"/>
    </location>
</feature>
<keyword evidence="3" id="KW-0813">Transport</keyword>
<keyword evidence="6 8" id="KW-1133">Transmembrane helix</keyword>
<feature type="transmembrane region" description="Helical" evidence="8">
    <location>
        <begin position="187"/>
        <end position="205"/>
    </location>
</feature>
<keyword evidence="7 8" id="KW-0472">Membrane</keyword>
<accession>A0A1I2P994</accession>
<evidence type="ECO:0000256" key="3">
    <source>
        <dbReference type="ARBA" id="ARBA00022448"/>
    </source>
</evidence>
<evidence type="ECO:0000313" key="10">
    <source>
        <dbReference type="Proteomes" id="UP000199337"/>
    </source>
</evidence>
<dbReference type="STRING" id="341036.SAMN05660649_00671"/>
<feature type="transmembrane region" description="Helical" evidence="8">
    <location>
        <begin position="92"/>
        <end position="115"/>
    </location>
</feature>
<evidence type="ECO:0000256" key="1">
    <source>
        <dbReference type="ARBA" id="ARBA00004651"/>
    </source>
</evidence>
<reference evidence="10" key="1">
    <citation type="submission" date="2016-10" db="EMBL/GenBank/DDBJ databases">
        <authorList>
            <person name="Varghese N."/>
            <person name="Submissions S."/>
        </authorList>
    </citation>
    <scope>NUCLEOTIDE SEQUENCE [LARGE SCALE GENOMIC DNA]</scope>
    <source>
        <strain evidence="10">DSM 17038</strain>
    </source>
</reference>
<evidence type="ECO:0000256" key="7">
    <source>
        <dbReference type="ARBA" id="ARBA00023136"/>
    </source>
</evidence>
<gene>
    <name evidence="9" type="ORF">SAMN05660649_00671</name>
</gene>
<evidence type="ECO:0000313" key="9">
    <source>
        <dbReference type="EMBL" id="SFG10021.1"/>
    </source>
</evidence>
<evidence type="ECO:0000256" key="2">
    <source>
        <dbReference type="ARBA" id="ARBA00010145"/>
    </source>
</evidence>
<dbReference type="RefSeq" id="WP_092468705.1">
    <property type="nucleotide sequence ID" value="NZ_FOOX01000002.1"/>
</dbReference>
<dbReference type="Pfam" id="PF03547">
    <property type="entry name" value="Mem_trans"/>
    <property type="match status" value="2"/>
</dbReference>
<feature type="transmembrane region" description="Helical" evidence="8">
    <location>
        <begin position="6"/>
        <end position="25"/>
    </location>
</feature>
<evidence type="ECO:0000256" key="4">
    <source>
        <dbReference type="ARBA" id="ARBA00022475"/>
    </source>
</evidence>
<dbReference type="GO" id="GO:0005886">
    <property type="term" value="C:plasma membrane"/>
    <property type="evidence" value="ECO:0007669"/>
    <property type="project" value="UniProtKB-SubCell"/>
</dbReference>
<dbReference type="Proteomes" id="UP000199337">
    <property type="component" value="Unassembled WGS sequence"/>
</dbReference>
<dbReference type="GO" id="GO:0055085">
    <property type="term" value="P:transmembrane transport"/>
    <property type="evidence" value="ECO:0007669"/>
    <property type="project" value="InterPro"/>
</dbReference>
<organism evidence="9 10">
    <name type="scientific">Desulfotruncus arcticus DSM 17038</name>
    <dbReference type="NCBI Taxonomy" id="1121424"/>
    <lineage>
        <taxon>Bacteria</taxon>
        <taxon>Bacillati</taxon>
        <taxon>Bacillota</taxon>
        <taxon>Clostridia</taxon>
        <taxon>Eubacteriales</taxon>
        <taxon>Desulfallaceae</taxon>
        <taxon>Desulfotruncus</taxon>
    </lineage>
</organism>
<dbReference type="AlphaFoldDB" id="A0A1I2P994"/>
<dbReference type="PANTHER" id="PTHR36838:SF1">
    <property type="entry name" value="SLR1864 PROTEIN"/>
    <property type="match status" value="1"/>
</dbReference>
<feature type="transmembrane region" description="Helical" evidence="8">
    <location>
        <begin position="244"/>
        <end position="266"/>
    </location>
</feature>
<dbReference type="Gene3D" id="1.20.1530.20">
    <property type="match status" value="1"/>
</dbReference>
<evidence type="ECO:0000256" key="6">
    <source>
        <dbReference type="ARBA" id="ARBA00022989"/>
    </source>
</evidence>
<dbReference type="PANTHER" id="PTHR36838">
    <property type="entry name" value="AUXIN EFFLUX CARRIER FAMILY PROTEIN"/>
    <property type="match status" value="1"/>
</dbReference>